<sequence length="32" mass="3808">MQQYSVFSSICEEEKQSFCYEDIMALCRRGLI</sequence>
<reference evidence="1" key="1">
    <citation type="submission" date="2014-11" db="EMBL/GenBank/DDBJ databases">
        <authorList>
            <person name="Amaro Gonzalez C."/>
        </authorList>
    </citation>
    <scope>NUCLEOTIDE SEQUENCE</scope>
</reference>
<protein>
    <submittedName>
        <fullName evidence="1">Uncharacterized protein</fullName>
    </submittedName>
</protein>
<proteinExistence type="predicted"/>
<name>A0A0E9UDG1_ANGAN</name>
<evidence type="ECO:0000313" key="1">
    <source>
        <dbReference type="EMBL" id="JAH63904.1"/>
    </source>
</evidence>
<dbReference type="AlphaFoldDB" id="A0A0E9UDG1"/>
<dbReference type="EMBL" id="GBXM01044673">
    <property type="protein sequence ID" value="JAH63904.1"/>
    <property type="molecule type" value="Transcribed_RNA"/>
</dbReference>
<accession>A0A0E9UDG1</accession>
<organism evidence="1">
    <name type="scientific">Anguilla anguilla</name>
    <name type="common">European freshwater eel</name>
    <name type="synonym">Muraena anguilla</name>
    <dbReference type="NCBI Taxonomy" id="7936"/>
    <lineage>
        <taxon>Eukaryota</taxon>
        <taxon>Metazoa</taxon>
        <taxon>Chordata</taxon>
        <taxon>Craniata</taxon>
        <taxon>Vertebrata</taxon>
        <taxon>Euteleostomi</taxon>
        <taxon>Actinopterygii</taxon>
        <taxon>Neopterygii</taxon>
        <taxon>Teleostei</taxon>
        <taxon>Anguilliformes</taxon>
        <taxon>Anguillidae</taxon>
        <taxon>Anguilla</taxon>
    </lineage>
</organism>
<reference evidence="1" key="2">
    <citation type="journal article" date="2015" name="Fish Shellfish Immunol.">
        <title>Early steps in the European eel (Anguilla anguilla)-Vibrio vulnificus interaction in the gills: Role of the RtxA13 toxin.</title>
        <authorList>
            <person name="Callol A."/>
            <person name="Pajuelo D."/>
            <person name="Ebbesson L."/>
            <person name="Teles M."/>
            <person name="MacKenzie S."/>
            <person name="Amaro C."/>
        </authorList>
    </citation>
    <scope>NUCLEOTIDE SEQUENCE</scope>
</reference>